<keyword evidence="3" id="KW-0808">Transferase</keyword>
<dbReference type="Gene3D" id="3.30.40.10">
    <property type="entry name" value="Zinc/RING finger domain, C3HC4 (zinc finger)"/>
    <property type="match status" value="1"/>
</dbReference>
<feature type="compositionally biased region" description="Low complexity" evidence="9">
    <location>
        <begin position="411"/>
        <end position="423"/>
    </location>
</feature>
<dbReference type="SUPFAM" id="SSF57850">
    <property type="entry name" value="RING/U-box"/>
    <property type="match status" value="1"/>
</dbReference>
<dbReference type="EC" id="2.3.2.27" evidence="2"/>
<dbReference type="GO" id="GO:0061630">
    <property type="term" value="F:ubiquitin protein ligase activity"/>
    <property type="evidence" value="ECO:0007669"/>
    <property type="project" value="UniProtKB-EC"/>
</dbReference>
<keyword evidence="5 8" id="KW-0863">Zinc-finger</keyword>
<sequence>MPDDDREQVYCHGCKNEWYRDEHGLACPECGSEIVEIVSNFVPIHSFSANPSQIEPQNDPRQQEEENSYSSHPLHDHNPWNNDTSDTNEDDTSLRTESTQQERRDGGAVPFTGMHPFEALFGSMLGSGMQGQQQTTRNGGWTTRTSGGTLPGGGSYSLSVASGPSWNMHHRSGSMNTGRNPNEDLSGILSQMLHFMSPPATTRFNGDANTIPSPLHPIFSLMMGPLSGSHGDVAYTQEGFDRILTMLREQHGGAGGAPPASTEAISALPRVKIAREHLDEQGKAECSICMDQVSIGEEVTMLPCNHWFHGDCIKSWLVEHDTCPQCRRGITPREGDRNQPRTTGQAPQYWQVNMDDLEGYTGGNSQRGGEESSNTTRSNGSSRSQESSGRSQHSRGNVIANMANNLMRRLSGGNNNHGNNNGASGSGSSGYNSRS</sequence>
<feature type="compositionally biased region" description="Polar residues" evidence="9">
    <location>
        <begin position="48"/>
        <end position="60"/>
    </location>
</feature>
<gene>
    <name evidence="11" type="ORF">GOMPHAMPRED_005206</name>
</gene>
<dbReference type="InterPro" id="IPR013083">
    <property type="entry name" value="Znf_RING/FYVE/PHD"/>
</dbReference>
<keyword evidence="6" id="KW-0833">Ubl conjugation pathway</keyword>
<dbReference type="GO" id="GO:0008270">
    <property type="term" value="F:zinc ion binding"/>
    <property type="evidence" value="ECO:0007669"/>
    <property type="project" value="UniProtKB-KW"/>
</dbReference>
<keyword evidence="12" id="KW-1185">Reference proteome</keyword>
<reference evidence="11" key="1">
    <citation type="submission" date="2021-03" db="EMBL/GenBank/DDBJ databases">
        <authorList>
            <person name="Tagirdzhanova G."/>
        </authorList>
    </citation>
    <scope>NUCLEOTIDE SEQUENCE</scope>
</reference>
<evidence type="ECO:0000256" key="6">
    <source>
        <dbReference type="ARBA" id="ARBA00022786"/>
    </source>
</evidence>
<evidence type="ECO:0000313" key="12">
    <source>
        <dbReference type="Proteomes" id="UP000664169"/>
    </source>
</evidence>
<accession>A0A8H3FRJ7</accession>
<keyword evidence="4" id="KW-0479">Metal-binding</keyword>
<comment type="catalytic activity">
    <reaction evidence="1">
        <text>S-ubiquitinyl-[E2 ubiquitin-conjugating enzyme]-L-cysteine + [acceptor protein]-L-lysine = [E2 ubiquitin-conjugating enzyme]-L-cysteine + N(6)-ubiquitinyl-[acceptor protein]-L-lysine.</text>
        <dbReference type="EC" id="2.3.2.27"/>
    </reaction>
</comment>
<feature type="region of interest" description="Disordered" evidence="9">
    <location>
        <begin position="408"/>
        <end position="435"/>
    </location>
</feature>
<feature type="region of interest" description="Disordered" evidence="9">
    <location>
        <begin position="127"/>
        <end position="163"/>
    </location>
</feature>
<keyword evidence="7" id="KW-0862">Zinc</keyword>
<dbReference type="PANTHER" id="PTHR15710">
    <property type="entry name" value="E3 UBIQUITIN-PROTEIN LIGASE PRAJA"/>
    <property type="match status" value="1"/>
</dbReference>
<evidence type="ECO:0000256" key="2">
    <source>
        <dbReference type="ARBA" id="ARBA00012483"/>
    </source>
</evidence>
<comment type="caution">
    <text evidence="11">The sequence shown here is derived from an EMBL/GenBank/DDBJ whole genome shotgun (WGS) entry which is preliminary data.</text>
</comment>
<dbReference type="Pfam" id="PF13639">
    <property type="entry name" value="zf-RING_2"/>
    <property type="match status" value="1"/>
</dbReference>
<evidence type="ECO:0000256" key="3">
    <source>
        <dbReference type="ARBA" id="ARBA00022679"/>
    </source>
</evidence>
<dbReference type="GO" id="GO:0005737">
    <property type="term" value="C:cytoplasm"/>
    <property type="evidence" value="ECO:0007669"/>
    <property type="project" value="TreeGrafter"/>
</dbReference>
<dbReference type="PROSITE" id="PS50089">
    <property type="entry name" value="ZF_RING_2"/>
    <property type="match status" value="1"/>
</dbReference>
<dbReference type="AlphaFoldDB" id="A0A8H3FRJ7"/>
<dbReference type="PANTHER" id="PTHR15710:SF228">
    <property type="entry name" value="FINGER DOMAIN PROTEIN, PUTATIVE-RELATED"/>
    <property type="match status" value="1"/>
</dbReference>
<feature type="compositionally biased region" description="Low complexity" evidence="9">
    <location>
        <begin position="371"/>
        <end position="395"/>
    </location>
</feature>
<dbReference type="SMART" id="SM00184">
    <property type="entry name" value="RING"/>
    <property type="match status" value="1"/>
</dbReference>
<dbReference type="GO" id="GO:0016567">
    <property type="term" value="P:protein ubiquitination"/>
    <property type="evidence" value="ECO:0007669"/>
    <property type="project" value="TreeGrafter"/>
</dbReference>
<protein>
    <recommendedName>
        <fullName evidence="2">RING-type E3 ubiquitin transferase</fullName>
        <ecNumber evidence="2">2.3.2.27</ecNumber>
    </recommendedName>
</protein>
<evidence type="ECO:0000256" key="7">
    <source>
        <dbReference type="ARBA" id="ARBA00022833"/>
    </source>
</evidence>
<dbReference type="EMBL" id="CAJPDQ010000030">
    <property type="protein sequence ID" value="CAF9928680.1"/>
    <property type="molecule type" value="Genomic_DNA"/>
</dbReference>
<proteinExistence type="predicted"/>
<dbReference type="FunFam" id="3.30.40.10:FF:000127">
    <property type="entry name" value="E3 ubiquitin-protein ligase RNF181"/>
    <property type="match status" value="1"/>
</dbReference>
<evidence type="ECO:0000256" key="8">
    <source>
        <dbReference type="PROSITE-ProRule" id="PRU00175"/>
    </source>
</evidence>
<organism evidence="11 12">
    <name type="scientific">Gomphillus americanus</name>
    <dbReference type="NCBI Taxonomy" id="1940652"/>
    <lineage>
        <taxon>Eukaryota</taxon>
        <taxon>Fungi</taxon>
        <taxon>Dikarya</taxon>
        <taxon>Ascomycota</taxon>
        <taxon>Pezizomycotina</taxon>
        <taxon>Lecanoromycetes</taxon>
        <taxon>OSLEUM clade</taxon>
        <taxon>Ostropomycetidae</taxon>
        <taxon>Ostropales</taxon>
        <taxon>Graphidaceae</taxon>
        <taxon>Gomphilloideae</taxon>
        <taxon>Gomphillus</taxon>
    </lineage>
</organism>
<name>A0A8H3FRJ7_9LECA</name>
<feature type="compositionally biased region" description="Polar residues" evidence="9">
    <location>
        <begin position="340"/>
        <end position="351"/>
    </location>
</feature>
<feature type="region of interest" description="Disordered" evidence="9">
    <location>
        <begin position="48"/>
        <end position="114"/>
    </location>
</feature>
<dbReference type="InterPro" id="IPR001841">
    <property type="entry name" value="Znf_RING"/>
</dbReference>
<evidence type="ECO:0000256" key="4">
    <source>
        <dbReference type="ARBA" id="ARBA00022723"/>
    </source>
</evidence>
<dbReference type="Proteomes" id="UP000664169">
    <property type="component" value="Unassembled WGS sequence"/>
</dbReference>
<feature type="domain" description="RING-type" evidence="10">
    <location>
        <begin position="286"/>
        <end position="327"/>
    </location>
</feature>
<evidence type="ECO:0000313" key="11">
    <source>
        <dbReference type="EMBL" id="CAF9928680.1"/>
    </source>
</evidence>
<feature type="compositionally biased region" description="Polar residues" evidence="9">
    <location>
        <begin position="135"/>
        <end position="148"/>
    </location>
</feature>
<feature type="region of interest" description="Disordered" evidence="9">
    <location>
        <begin position="329"/>
        <end position="395"/>
    </location>
</feature>
<evidence type="ECO:0000259" key="10">
    <source>
        <dbReference type="PROSITE" id="PS50089"/>
    </source>
</evidence>
<evidence type="ECO:0000256" key="5">
    <source>
        <dbReference type="ARBA" id="ARBA00022771"/>
    </source>
</evidence>
<evidence type="ECO:0000256" key="9">
    <source>
        <dbReference type="SAM" id="MobiDB-lite"/>
    </source>
</evidence>
<dbReference type="OrthoDB" id="8062037at2759"/>
<evidence type="ECO:0000256" key="1">
    <source>
        <dbReference type="ARBA" id="ARBA00000900"/>
    </source>
</evidence>